<gene>
    <name evidence="2" type="ORF">SAMN05421757_11140</name>
</gene>
<proteinExistence type="predicted"/>
<dbReference type="AlphaFoldDB" id="A0A239LTG5"/>
<name>A0A239LTG5_9RHOB</name>
<evidence type="ECO:0000256" key="1">
    <source>
        <dbReference type="SAM" id="SignalP"/>
    </source>
</evidence>
<keyword evidence="1" id="KW-0732">Signal</keyword>
<accession>A0A239LTG5</accession>
<feature type="chain" id="PRO_5013235327" evidence="1">
    <location>
        <begin position="23"/>
        <end position="242"/>
    </location>
</feature>
<reference evidence="2 3" key="1">
    <citation type="submission" date="2017-06" db="EMBL/GenBank/DDBJ databases">
        <authorList>
            <person name="Kim H.J."/>
            <person name="Triplett B.A."/>
        </authorList>
    </citation>
    <scope>NUCLEOTIDE SEQUENCE [LARGE SCALE GENOMIC DNA]</scope>
    <source>
        <strain evidence="2 3">DSM 29339</strain>
    </source>
</reference>
<keyword evidence="3" id="KW-1185">Reference proteome</keyword>
<protein>
    <submittedName>
        <fullName evidence="2">Uncharacterized protein</fullName>
    </submittedName>
</protein>
<evidence type="ECO:0000313" key="3">
    <source>
        <dbReference type="Proteomes" id="UP000198426"/>
    </source>
</evidence>
<dbReference type="OrthoDB" id="7857490at2"/>
<dbReference type="Proteomes" id="UP000198426">
    <property type="component" value="Unassembled WGS sequence"/>
</dbReference>
<dbReference type="RefSeq" id="WP_089235146.1">
    <property type="nucleotide sequence ID" value="NZ_FZOY01000011.1"/>
</dbReference>
<evidence type="ECO:0000313" key="2">
    <source>
        <dbReference type="EMBL" id="SNT33731.1"/>
    </source>
</evidence>
<dbReference type="EMBL" id="FZOY01000011">
    <property type="protein sequence ID" value="SNT33731.1"/>
    <property type="molecule type" value="Genomic_DNA"/>
</dbReference>
<sequence length="242" mass="26996">MRPVMHLLLFLLAMMTALPAAAGGAWPRGKGNVFASISWTTFGDVEGYLAQVSHPIVEGRRVELENELGLYAEIGLSERLTFGLDRHTRPESDINAAIWFLRGSLGDLSWRNRYAVEIGLGPVQDWRGLEDTMMRTGFAWGRGFETRWADGWVDVDAKAGWQMEAEEGHWKLDTTVGFKPGERNLVYLQMQSGGIESAPAYLRAVPTYVRRLGHGLSVESALQLGLHNDDAQGVKLGTWFEF</sequence>
<feature type="signal peptide" evidence="1">
    <location>
        <begin position="1"/>
        <end position="22"/>
    </location>
</feature>
<organism evidence="2 3">
    <name type="scientific">Tropicimonas sediminicola</name>
    <dbReference type="NCBI Taxonomy" id="1031541"/>
    <lineage>
        <taxon>Bacteria</taxon>
        <taxon>Pseudomonadati</taxon>
        <taxon>Pseudomonadota</taxon>
        <taxon>Alphaproteobacteria</taxon>
        <taxon>Rhodobacterales</taxon>
        <taxon>Roseobacteraceae</taxon>
        <taxon>Tropicimonas</taxon>
    </lineage>
</organism>